<dbReference type="Proteomes" id="UP000054007">
    <property type="component" value="Unassembled WGS sequence"/>
</dbReference>
<feature type="region of interest" description="Disordered" evidence="5">
    <location>
        <begin position="1"/>
        <end position="34"/>
    </location>
</feature>
<accession>A0A0D7B9M3</accession>
<keyword evidence="1" id="KW-0808">Transferase</keyword>
<dbReference type="InterPro" id="IPR000719">
    <property type="entry name" value="Prot_kinase_dom"/>
</dbReference>
<evidence type="ECO:0000256" key="3">
    <source>
        <dbReference type="ARBA" id="ARBA00022777"/>
    </source>
</evidence>
<dbReference type="GO" id="GO:0004674">
    <property type="term" value="F:protein serine/threonine kinase activity"/>
    <property type="evidence" value="ECO:0007669"/>
    <property type="project" value="TreeGrafter"/>
</dbReference>
<protein>
    <submittedName>
        <fullName evidence="7">Kinase-like protein</fullName>
    </submittedName>
</protein>
<reference evidence="7 8" key="1">
    <citation type="journal article" date="2015" name="Fungal Genet. Biol.">
        <title>Evolution of novel wood decay mechanisms in Agaricales revealed by the genome sequences of Fistulina hepatica and Cylindrobasidium torrendii.</title>
        <authorList>
            <person name="Floudas D."/>
            <person name="Held B.W."/>
            <person name="Riley R."/>
            <person name="Nagy L.G."/>
            <person name="Koehler G."/>
            <person name="Ransdell A.S."/>
            <person name="Younus H."/>
            <person name="Chow J."/>
            <person name="Chiniquy J."/>
            <person name="Lipzen A."/>
            <person name="Tritt A."/>
            <person name="Sun H."/>
            <person name="Haridas S."/>
            <person name="LaButti K."/>
            <person name="Ohm R.A."/>
            <person name="Kues U."/>
            <person name="Blanchette R.A."/>
            <person name="Grigoriev I.V."/>
            <person name="Minto R.E."/>
            <person name="Hibbett D.S."/>
        </authorList>
    </citation>
    <scope>NUCLEOTIDE SEQUENCE [LARGE SCALE GENOMIC DNA]</scope>
    <source>
        <strain evidence="7 8">FP15055 ss-10</strain>
    </source>
</reference>
<dbReference type="InterPro" id="IPR011009">
    <property type="entry name" value="Kinase-like_dom_sf"/>
</dbReference>
<dbReference type="PANTHER" id="PTHR44329">
    <property type="entry name" value="SERINE/THREONINE-PROTEIN KINASE TNNI3K-RELATED"/>
    <property type="match status" value="1"/>
</dbReference>
<evidence type="ECO:0000259" key="6">
    <source>
        <dbReference type="PROSITE" id="PS50011"/>
    </source>
</evidence>
<dbReference type="InterPro" id="IPR001245">
    <property type="entry name" value="Ser-Thr/Tyr_kinase_cat_dom"/>
</dbReference>
<dbReference type="InterPro" id="IPR008266">
    <property type="entry name" value="Tyr_kinase_AS"/>
</dbReference>
<dbReference type="STRING" id="1314674.A0A0D7B9M3"/>
<keyword evidence="3 7" id="KW-0418">Kinase</keyword>
<proteinExistence type="predicted"/>
<gene>
    <name evidence="7" type="ORF">CYLTODRAFT_422703</name>
</gene>
<dbReference type="OrthoDB" id="346907at2759"/>
<feature type="region of interest" description="Disordered" evidence="5">
    <location>
        <begin position="98"/>
        <end position="163"/>
    </location>
</feature>
<dbReference type="PROSITE" id="PS50011">
    <property type="entry name" value="PROTEIN_KINASE_DOM"/>
    <property type="match status" value="1"/>
</dbReference>
<dbReference type="InterPro" id="IPR051681">
    <property type="entry name" value="Ser/Thr_Kinases-Pseudokinases"/>
</dbReference>
<dbReference type="EMBL" id="KN880531">
    <property type="protein sequence ID" value="KIY67217.1"/>
    <property type="molecule type" value="Genomic_DNA"/>
</dbReference>
<dbReference type="PANTHER" id="PTHR44329:SF288">
    <property type="entry name" value="MITOGEN-ACTIVATED PROTEIN KINASE KINASE KINASE 20"/>
    <property type="match status" value="1"/>
</dbReference>
<sequence>MPSSLPPEKRVASGKTRPKTRVTAVKVTESSNGTPRVHISLVRKRHSSHHEGDEAVIPIMPSLSRSVSHGSAASTKAVAGARAPPSPAALLATIPVTDDTPFIPPMPSPLPSRRHAELASPPELREEAASDKPARKSTTPRPDTPERSTRVSLAQTDRKSPLDTKLATLGEAQSTLNHLQTMLDTYPLMRRELRRSFVQQVSEIVQKHDILPYSLYCSSLRKHGDNPVARGGFADIWKGKYSGEIVAVKALRFYTASSTDRRELWKSCKKEAIVWRQLHHENILRFIGINEDLFHPSFCLISPWMKNGNILQYLDTHPTHSRLDVMIDILAGLDYLHTLDPPVIHADIRGANIVVKDNGRCCLADFGLALLSETMATMTSTVRGSMRWLPPEALESAADSYKPPRDMYSFACTVIEIYTGRHPFPNLKNDGAVVLAVTVQNKRPNQPSARTGMTDIIWSHVKRCFRAAPSTRPTAEEILESLRLYRDHNTT</sequence>
<evidence type="ECO:0000256" key="4">
    <source>
        <dbReference type="ARBA" id="ARBA00022840"/>
    </source>
</evidence>
<evidence type="ECO:0000256" key="1">
    <source>
        <dbReference type="ARBA" id="ARBA00022679"/>
    </source>
</evidence>
<dbReference type="GO" id="GO:0005524">
    <property type="term" value="F:ATP binding"/>
    <property type="evidence" value="ECO:0007669"/>
    <property type="project" value="UniProtKB-KW"/>
</dbReference>
<name>A0A0D7B9M3_9AGAR</name>
<feature type="domain" description="Protein kinase" evidence="6">
    <location>
        <begin position="222"/>
        <end position="491"/>
    </location>
</feature>
<evidence type="ECO:0000256" key="2">
    <source>
        <dbReference type="ARBA" id="ARBA00022741"/>
    </source>
</evidence>
<dbReference type="AlphaFoldDB" id="A0A0D7B9M3"/>
<dbReference type="SUPFAM" id="SSF56112">
    <property type="entry name" value="Protein kinase-like (PK-like)"/>
    <property type="match status" value="1"/>
</dbReference>
<evidence type="ECO:0000313" key="7">
    <source>
        <dbReference type="EMBL" id="KIY67217.1"/>
    </source>
</evidence>
<feature type="compositionally biased region" description="Basic and acidic residues" evidence="5">
    <location>
        <begin position="123"/>
        <end position="134"/>
    </location>
</feature>
<organism evidence="7 8">
    <name type="scientific">Cylindrobasidium torrendii FP15055 ss-10</name>
    <dbReference type="NCBI Taxonomy" id="1314674"/>
    <lineage>
        <taxon>Eukaryota</taxon>
        <taxon>Fungi</taxon>
        <taxon>Dikarya</taxon>
        <taxon>Basidiomycota</taxon>
        <taxon>Agaricomycotina</taxon>
        <taxon>Agaricomycetes</taxon>
        <taxon>Agaricomycetidae</taxon>
        <taxon>Agaricales</taxon>
        <taxon>Marasmiineae</taxon>
        <taxon>Physalacriaceae</taxon>
        <taxon>Cylindrobasidium</taxon>
    </lineage>
</organism>
<dbReference type="Pfam" id="PF07714">
    <property type="entry name" value="PK_Tyr_Ser-Thr"/>
    <property type="match status" value="1"/>
</dbReference>
<keyword evidence="8" id="KW-1185">Reference proteome</keyword>
<dbReference type="PROSITE" id="PS00109">
    <property type="entry name" value="PROTEIN_KINASE_TYR"/>
    <property type="match status" value="1"/>
</dbReference>
<evidence type="ECO:0000256" key="5">
    <source>
        <dbReference type="SAM" id="MobiDB-lite"/>
    </source>
</evidence>
<dbReference type="Gene3D" id="1.10.510.10">
    <property type="entry name" value="Transferase(Phosphotransferase) domain 1"/>
    <property type="match status" value="1"/>
</dbReference>
<evidence type="ECO:0000313" key="8">
    <source>
        <dbReference type="Proteomes" id="UP000054007"/>
    </source>
</evidence>
<keyword evidence="4" id="KW-0067">ATP-binding</keyword>
<keyword evidence="2" id="KW-0547">Nucleotide-binding</keyword>